<evidence type="ECO:0000256" key="11">
    <source>
        <dbReference type="RuleBase" id="RU000489"/>
    </source>
</evidence>
<proteinExistence type="inferred from homology"/>
<evidence type="ECO:0000256" key="10">
    <source>
        <dbReference type="PROSITE-ProRule" id="PRU00261"/>
    </source>
</evidence>
<evidence type="ECO:0000259" key="14">
    <source>
        <dbReference type="PROSITE" id="PS51910"/>
    </source>
</evidence>
<comment type="similarity">
    <text evidence="2">Belongs to the glycosyl hydrolase 18 family. Chitinase class V subfamily.</text>
</comment>
<organism evidence="15 16">
    <name type="scientific">Sclerotinia sclerotiorum (strain ATCC 18683 / 1980 / Ss-1)</name>
    <name type="common">White mold</name>
    <name type="synonym">Whetzelinia sclerotiorum</name>
    <dbReference type="NCBI Taxonomy" id="665079"/>
    <lineage>
        <taxon>Eukaryota</taxon>
        <taxon>Fungi</taxon>
        <taxon>Dikarya</taxon>
        <taxon>Ascomycota</taxon>
        <taxon>Pezizomycotina</taxon>
        <taxon>Leotiomycetes</taxon>
        <taxon>Helotiales</taxon>
        <taxon>Sclerotiniaceae</taxon>
        <taxon>Sclerotinia</taxon>
    </lineage>
</organism>
<sequence length="1211" mass="134355">MLIRSLISCVLLFHHATAQTCSPSSPCAIGCCNKFGNCGFGPDFCGSDCISDCSRKSECNPGFGPEWASRDKCPLNVCCSKYGFCGTTKDFCGNKTVPHKTCSKTNGNARIIGYYESWASSRPCNVFWPEQIPIGLYTHINFAFATINPTTFKVEPDSENDVGIYKRLMLLKKKDPGLKVFVAIGGWTFNDPGPTATTFSDIAASVPRQKTFIESLISFMSTYEFDGVDLDWEYPAADDRSGREVDFSNFPKFMDRLKSSMDSASKGVSITLPASYWYLQHFDLKALAKSVSWFNVMSYDLHGTWDKGNKWTGAFLNTHTNLTEIDLAMDLIWRNDINPNQVVLGLGFYGRSFSVSSPSCIEPGCTYESGGMKGKCSREVGILLNSEIDDLVKANGVKPKLYEKDASKVASWGNQWVAYDDEETFKLKSEYAQSSCLGGLMVWAISHDTKDAKYNKALAKVANRKILALPVRYGSDDPYEFVDFPNEQCKWTNCNENCPSGWVLMKREDDGKRGTEYMFDESGCGGTGVHRFCCPPGNLPTCGWYTHHNGKCDNTCPSGTVEVGSNEKYCRQKYQAACCTTGSKSMKLYTKCEWGQYPLCNYQGGCPGTDSAKDTLLASSSSGSGGGSCNMWKLGPPGSHVFEVQARKFCCDTGDQKATFSDCEWYNNIGFGPKGASEGWCRSGCPNDRVRVAIDSWSQDCFGKGSGGGKARCCIPSYSDRVEVENPKLDGYRSTMKSYTDDPTCANPGPILGRRNLDFKQDNGSAIPVFDLDTSLELTKRADKIDVTRTESLLLILITKVGTSAMLEETERIWNDYMRDKFSHLTFPSFRSYVTNLPEYGSEGPIQISHAVVCNPHYWNTRASGSKTLNCVDGICTTESCYGIEERNPRALFDLERRIRPARDYRPTLTGAAANTGGQITIRITLPRYNGIEDLSDDDAMNDEAVDFAGRGDCTNAQMAHFSLPSDQRYQMEHIFDGNVMGRFMADAAAGNLRSGAVARSGPVSISFFRAAQTMPLLPNAPPLPGGANYIRLYDRVMETLGSDTNTANFVITHADINFVKTYLMQGQDPIARTRFPTLASDFAHPEYVLLRLRASIGLINYLNHQGTPNVNARLTNIVNNAGAQWQHGQATYNAANPNNQVAIGDFWSEWAEDFFAWLILHTRNFVQYGIDQMRRYWGVGTNEITNEVLEILRNLEDQLNRLSIDTSGFY</sequence>
<name>A0A1D9Q6T9_SCLS1</name>
<dbReference type="GO" id="GO:0006032">
    <property type="term" value="P:chitin catabolic process"/>
    <property type="evidence" value="ECO:0007669"/>
    <property type="project" value="UniProtKB-KW"/>
</dbReference>
<evidence type="ECO:0000256" key="7">
    <source>
        <dbReference type="ARBA" id="ARBA00023277"/>
    </source>
</evidence>
<dbReference type="InterPro" id="IPR018371">
    <property type="entry name" value="Chitin-binding_1_CS"/>
</dbReference>
<dbReference type="PANTHER" id="PTHR11177:SF333">
    <property type="entry name" value="CHITINASE"/>
    <property type="match status" value="1"/>
</dbReference>
<evidence type="ECO:0000256" key="3">
    <source>
        <dbReference type="ARBA" id="ARBA00012729"/>
    </source>
</evidence>
<dbReference type="InterPro" id="IPR001579">
    <property type="entry name" value="Glyco_hydro_18_chit_AS"/>
</dbReference>
<dbReference type="GO" id="GO:0000272">
    <property type="term" value="P:polysaccharide catabolic process"/>
    <property type="evidence" value="ECO:0007669"/>
    <property type="project" value="UniProtKB-KW"/>
</dbReference>
<dbReference type="Gene3D" id="3.20.20.80">
    <property type="entry name" value="Glycosidases"/>
    <property type="match status" value="1"/>
</dbReference>
<dbReference type="PROSITE" id="PS51910">
    <property type="entry name" value="GH18_2"/>
    <property type="match status" value="1"/>
</dbReference>
<comment type="caution">
    <text evidence="10">Lacks conserved residue(s) required for the propagation of feature annotation.</text>
</comment>
<feature type="signal peptide" evidence="12">
    <location>
        <begin position="1"/>
        <end position="18"/>
    </location>
</feature>
<evidence type="ECO:0000256" key="1">
    <source>
        <dbReference type="ARBA" id="ARBA00000822"/>
    </source>
</evidence>
<keyword evidence="6" id="KW-0146">Chitin degradation</keyword>
<dbReference type="SMART" id="SM00270">
    <property type="entry name" value="ChtBD1"/>
    <property type="match status" value="2"/>
</dbReference>
<dbReference type="SUPFAM" id="SSF57016">
    <property type="entry name" value="Plant lectins/antimicrobial peptides"/>
    <property type="match status" value="1"/>
</dbReference>
<dbReference type="InterPro" id="IPR001002">
    <property type="entry name" value="Chitin-bd_1"/>
</dbReference>
<feature type="disulfide bond" evidence="10">
    <location>
        <begin position="73"/>
        <end position="85"/>
    </location>
</feature>
<dbReference type="SMART" id="SM00636">
    <property type="entry name" value="Glyco_18"/>
    <property type="match status" value="1"/>
</dbReference>
<dbReference type="Pfam" id="PF00704">
    <property type="entry name" value="Glyco_hydro_18"/>
    <property type="match status" value="1"/>
</dbReference>
<dbReference type="VEuPathDB" id="FungiDB:sscle_06g054170"/>
<dbReference type="InterPro" id="IPR001223">
    <property type="entry name" value="Glyco_hydro18_cat"/>
</dbReference>
<dbReference type="CDD" id="cd00035">
    <property type="entry name" value="ChtBD1"/>
    <property type="match status" value="1"/>
</dbReference>
<feature type="disulfide bond" evidence="10">
    <location>
        <begin position="78"/>
        <end position="92"/>
    </location>
</feature>
<dbReference type="Gene3D" id="3.30.60.10">
    <property type="entry name" value="Endochitinase-like"/>
    <property type="match status" value="1"/>
</dbReference>
<dbReference type="InterPro" id="IPR017853">
    <property type="entry name" value="GH"/>
</dbReference>
<dbReference type="SMR" id="A0A1D9Q6T9"/>
<feature type="chain" id="PRO_5009445015" description="chitinase" evidence="12">
    <location>
        <begin position="19"/>
        <end position="1211"/>
    </location>
</feature>
<dbReference type="CDD" id="cd06922">
    <property type="entry name" value="ChtBD1_GH18_1"/>
    <property type="match status" value="1"/>
</dbReference>
<dbReference type="Proteomes" id="UP000177798">
    <property type="component" value="Chromosome 6"/>
</dbReference>
<comment type="catalytic activity">
    <reaction evidence="1">
        <text>Random endo-hydrolysis of N-acetyl-beta-D-glucosaminide (1-&gt;4)-beta-linkages in chitin and chitodextrins.</text>
        <dbReference type="EC" id="3.2.1.14"/>
    </reaction>
</comment>
<evidence type="ECO:0000256" key="6">
    <source>
        <dbReference type="ARBA" id="ARBA00023024"/>
    </source>
</evidence>
<keyword evidence="7" id="KW-0119">Carbohydrate metabolism</keyword>
<accession>A0A1D9Q6T9</accession>
<dbReference type="SUPFAM" id="SSF51445">
    <property type="entry name" value="(Trans)glycosidases"/>
    <property type="match status" value="1"/>
</dbReference>
<dbReference type="OrthoDB" id="73875at2759"/>
<dbReference type="SUPFAM" id="SSF54556">
    <property type="entry name" value="Chitinase insertion domain"/>
    <property type="match status" value="1"/>
</dbReference>
<dbReference type="PROSITE" id="PS01095">
    <property type="entry name" value="GH18_1"/>
    <property type="match status" value="1"/>
</dbReference>
<dbReference type="InterPro" id="IPR036861">
    <property type="entry name" value="Endochitinase-like_sf"/>
</dbReference>
<keyword evidence="4 10" id="KW-0147">Chitin-binding</keyword>
<evidence type="ECO:0000256" key="4">
    <source>
        <dbReference type="ARBA" id="ARBA00022669"/>
    </source>
</evidence>
<dbReference type="PROSITE" id="PS50941">
    <property type="entry name" value="CHIT_BIND_I_2"/>
    <property type="match status" value="1"/>
</dbReference>
<evidence type="ECO:0000256" key="9">
    <source>
        <dbReference type="ARBA" id="ARBA00023326"/>
    </source>
</evidence>
<evidence type="ECO:0000256" key="2">
    <source>
        <dbReference type="ARBA" id="ARBA00008682"/>
    </source>
</evidence>
<dbReference type="GO" id="GO:0008843">
    <property type="term" value="F:endochitinase activity"/>
    <property type="evidence" value="ECO:0007669"/>
    <property type="project" value="UniProtKB-EC"/>
</dbReference>
<feature type="domain" description="Chitin-binding type-1" evidence="13">
    <location>
        <begin position="56"/>
        <end position="109"/>
    </location>
</feature>
<protein>
    <recommendedName>
        <fullName evidence="3">chitinase</fullName>
        <ecNumber evidence="3">3.2.1.14</ecNumber>
    </recommendedName>
</protein>
<dbReference type="EC" id="3.2.1.14" evidence="3"/>
<evidence type="ECO:0000313" key="16">
    <source>
        <dbReference type="Proteomes" id="UP000177798"/>
    </source>
</evidence>
<feature type="domain" description="GH18" evidence="14">
    <location>
        <begin position="109"/>
        <end position="465"/>
    </location>
</feature>
<keyword evidence="9" id="KW-0624">Polysaccharide degradation</keyword>
<gene>
    <name evidence="15" type="ORF">sscle_06g054170</name>
</gene>
<keyword evidence="10" id="KW-1015">Disulfide bond</keyword>
<dbReference type="InterPro" id="IPR050314">
    <property type="entry name" value="Glycosyl_Hydrlase_18"/>
</dbReference>
<dbReference type="Gene3D" id="3.10.50.10">
    <property type="match status" value="1"/>
</dbReference>
<evidence type="ECO:0000256" key="5">
    <source>
        <dbReference type="ARBA" id="ARBA00022801"/>
    </source>
</evidence>
<dbReference type="GO" id="GO:0008061">
    <property type="term" value="F:chitin binding"/>
    <property type="evidence" value="ECO:0007669"/>
    <property type="project" value="UniProtKB-UniRule"/>
</dbReference>
<keyword evidence="12" id="KW-0732">Signal</keyword>
<dbReference type="AlphaFoldDB" id="A0A1D9Q6T9"/>
<dbReference type="PROSITE" id="PS00026">
    <property type="entry name" value="CHIT_BIND_I_1"/>
    <property type="match status" value="1"/>
</dbReference>
<evidence type="ECO:0000259" key="13">
    <source>
        <dbReference type="PROSITE" id="PS50941"/>
    </source>
</evidence>
<dbReference type="InterPro" id="IPR011583">
    <property type="entry name" value="Chitinase_II/V-like_cat"/>
</dbReference>
<dbReference type="Pfam" id="PF00187">
    <property type="entry name" value="Chitin_bind_1"/>
    <property type="match status" value="1"/>
</dbReference>
<dbReference type="InterPro" id="IPR029070">
    <property type="entry name" value="Chitinase_insertion_sf"/>
</dbReference>
<evidence type="ECO:0000313" key="15">
    <source>
        <dbReference type="EMBL" id="APA10647.1"/>
    </source>
</evidence>
<keyword evidence="5 11" id="KW-0378">Hydrolase</keyword>
<dbReference type="PANTHER" id="PTHR11177">
    <property type="entry name" value="CHITINASE"/>
    <property type="match status" value="1"/>
</dbReference>
<evidence type="ECO:0000256" key="12">
    <source>
        <dbReference type="SAM" id="SignalP"/>
    </source>
</evidence>
<reference evidence="16" key="1">
    <citation type="journal article" date="2017" name="Genome Biol. Evol.">
        <title>The complete genome sequence of the phytopathogenic fungus Sclerotinia sclerotiorum reveals insights into the genome architecture of broad host range pathogens.</title>
        <authorList>
            <person name="Derbyshire M."/>
            <person name="Denton-Giles M."/>
            <person name="Hegedus D."/>
            <person name="Seifbarghy S."/>
            <person name="Rollins J."/>
            <person name="van Kan J."/>
            <person name="Seidl M.F."/>
            <person name="Faino L."/>
            <person name="Mbengue M."/>
            <person name="Navaud O."/>
            <person name="Raffaele S."/>
            <person name="Hammond-Kosack K."/>
            <person name="Heard S."/>
            <person name="Oliver R."/>
        </authorList>
    </citation>
    <scope>NUCLEOTIDE SEQUENCE [LARGE SCALE GENOMIC DNA]</scope>
    <source>
        <strain evidence="16">ATCC 18683 / 1980 / Ss-1</strain>
    </source>
</reference>
<keyword evidence="8 11" id="KW-0326">Glycosidase</keyword>
<dbReference type="EMBL" id="CP017819">
    <property type="protein sequence ID" value="APA10647.1"/>
    <property type="molecule type" value="Genomic_DNA"/>
</dbReference>
<evidence type="ECO:0000256" key="8">
    <source>
        <dbReference type="ARBA" id="ARBA00023295"/>
    </source>
</evidence>